<dbReference type="Gene3D" id="1.10.8.10">
    <property type="entry name" value="DNA helicase RuvA subunit, C-terminal domain"/>
    <property type="match status" value="1"/>
</dbReference>
<protein>
    <recommendedName>
        <fullName evidence="7">DCUN1 domain-containing protein</fullName>
    </recommendedName>
</protein>
<feature type="transmembrane region" description="Helical" evidence="6">
    <location>
        <begin position="433"/>
        <end position="455"/>
    </location>
</feature>
<dbReference type="GO" id="GO:0005886">
    <property type="term" value="C:plasma membrane"/>
    <property type="evidence" value="ECO:0007669"/>
    <property type="project" value="TreeGrafter"/>
</dbReference>
<feature type="transmembrane region" description="Helical" evidence="6">
    <location>
        <begin position="360"/>
        <end position="380"/>
    </location>
</feature>
<evidence type="ECO:0000313" key="9">
    <source>
        <dbReference type="Proteomes" id="UP001217582"/>
    </source>
</evidence>
<evidence type="ECO:0000256" key="5">
    <source>
        <dbReference type="ARBA" id="ARBA00023136"/>
    </source>
</evidence>
<proteinExistence type="predicted"/>
<evidence type="ECO:0000256" key="6">
    <source>
        <dbReference type="SAM" id="Phobius"/>
    </source>
</evidence>
<evidence type="ECO:0000259" key="7">
    <source>
        <dbReference type="PROSITE" id="PS51229"/>
    </source>
</evidence>
<dbReference type="AlphaFoldDB" id="A0AAJ5Z232"/>
<keyword evidence="9" id="KW-1185">Reference proteome</keyword>
<gene>
    <name evidence="8" type="ORF">MARU1_003133</name>
</gene>
<evidence type="ECO:0000256" key="3">
    <source>
        <dbReference type="ARBA" id="ARBA00022692"/>
    </source>
</evidence>
<feature type="transmembrane region" description="Helical" evidence="6">
    <location>
        <begin position="743"/>
        <end position="771"/>
    </location>
</feature>
<evidence type="ECO:0000256" key="4">
    <source>
        <dbReference type="ARBA" id="ARBA00022989"/>
    </source>
</evidence>
<comment type="subcellular location">
    <subcellularLocation>
        <location evidence="1">Membrane</location>
        <topology evidence="1">Multi-pass membrane protein</topology>
    </subcellularLocation>
</comment>
<feature type="transmembrane region" description="Helical" evidence="6">
    <location>
        <begin position="569"/>
        <end position="588"/>
    </location>
</feature>
<feature type="transmembrane region" description="Helical" evidence="6">
    <location>
        <begin position="400"/>
        <end position="421"/>
    </location>
</feature>
<feature type="transmembrane region" description="Helical" evidence="6">
    <location>
        <begin position="837"/>
        <end position="857"/>
    </location>
</feature>
<dbReference type="SUPFAM" id="SSF103473">
    <property type="entry name" value="MFS general substrate transporter"/>
    <property type="match status" value="1"/>
</dbReference>
<name>A0AAJ5Z232_9BASI</name>
<dbReference type="GO" id="GO:0008506">
    <property type="term" value="F:sucrose:proton symporter activity"/>
    <property type="evidence" value="ECO:0007669"/>
    <property type="project" value="TreeGrafter"/>
</dbReference>
<feature type="domain" description="DCUN1" evidence="7">
    <location>
        <begin position="62"/>
        <end position="285"/>
    </location>
</feature>
<dbReference type="InterPro" id="IPR036259">
    <property type="entry name" value="MFS_trans_sf"/>
</dbReference>
<dbReference type="Proteomes" id="UP001217582">
    <property type="component" value="Chromosome 6"/>
</dbReference>
<keyword evidence="3 6" id="KW-0812">Transmembrane</keyword>
<accession>A0AAJ5Z232</accession>
<dbReference type="PROSITE" id="PS51229">
    <property type="entry name" value="DCUN1"/>
    <property type="match status" value="1"/>
</dbReference>
<dbReference type="EMBL" id="CP119921">
    <property type="protein sequence ID" value="WFD17086.1"/>
    <property type="molecule type" value="Genomic_DNA"/>
</dbReference>
<dbReference type="Pfam" id="PF13347">
    <property type="entry name" value="MFS_2"/>
    <property type="match status" value="1"/>
</dbReference>
<evidence type="ECO:0000313" key="8">
    <source>
        <dbReference type="EMBL" id="WFD17086.1"/>
    </source>
</evidence>
<dbReference type="InterPro" id="IPR005176">
    <property type="entry name" value="PONY_dom"/>
</dbReference>
<evidence type="ECO:0000256" key="2">
    <source>
        <dbReference type="ARBA" id="ARBA00022448"/>
    </source>
</evidence>
<dbReference type="Gene3D" id="1.10.238.200">
    <property type="entry name" value="Cullin, PONY binding domain"/>
    <property type="match status" value="1"/>
</dbReference>
<reference evidence="8 9" key="1">
    <citation type="submission" date="2023-03" db="EMBL/GenBank/DDBJ databases">
        <title>Mating type loci evolution in Malassezia.</title>
        <authorList>
            <person name="Coelho M.A."/>
        </authorList>
    </citation>
    <scope>NUCLEOTIDE SEQUENCE [LARGE SCALE GENOMIC DNA]</scope>
    <source>
        <strain evidence="8 9">CBS 13387</strain>
    </source>
</reference>
<keyword evidence="4 6" id="KW-1133">Transmembrane helix</keyword>
<dbReference type="InterPro" id="IPR042460">
    <property type="entry name" value="DCN1-like_PONY"/>
</dbReference>
<dbReference type="Pfam" id="PF03556">
    <property type="entry name" value="Cullin_binding"/>
    <property type="match status" value="1"/>
</dbReference>
<keyword evidence="5 6" id="KW-0472">Membrane</keyword>
<evidence type="ECO:0000256" key="1">
    <source>
        <dbReference type="ARBA" id="ARBA00004141"/>
    </source>
</evidence>
<dbReference type="Gene3D" id="1.10.238.10">
    <property type="entry name" value="EF-hand"/>
    <property type="match status" value="1"/>
</dbReference>
<feature type="transmembrane region" description="Helical" evidence="6">
    <location>
        <begin position="624"/>
        <end position="643"/>
    </location>
</feature>
<dbReference type="PANTHER" id="PTHR19432:SF91">
    <property type="entry name" value="GENERAL ALPHA-GLUCOSIDE PERMEASE"/>
    <property type="match status" value="1"/>
</dbReference>
<organism evidence="8 9">
    <name type="scientific">Malassezia arunalokei</name>
    <dbReference type="NCBI Taxonomy" id="1514897"/>
    <lineage>
        <taxon>Eukaryota</taxon>
        <taxon>Fungi</taxon>
        <taxon>Dikarya</taxon>
        <taxon>Basidiomycota</taxon>
        <taxon>Ustilaginomycotina</taxon>
        <taxon>Malasseziomycetes</taxon>
        <taxon>Malasseziales</taxon>
        <taxon>Malasseziaceae</taxon>
        <taxon>Malassezia</taxon>
    </lineage>
</organism>
<dbReference type="Pfam" id="PF14555">
    <property type="entry name" value="UBA_4"/>
    <property type="match status" value="1"/>
</dbReference>
<feature type="transmembrane region" description="Helical" evidence="6">
    <location>
        <begin position="508"/>
        <end position="530"/>
    </location>
</feature>
<sequence>MSRVSRSQGLKRFCELTGASDNAAYPYLHHAGYNVDNALAMYLSEVYGVSDVPLLTPQQEKAARKELGALFDKYRDADDDTISSEGALRMLSDLDIDPASVDVLPLSYYLDSPGLGQFTRAGYVHGWIRLNVCVSSTDHVLAQQKDALACVMRAFATDGPVRPPYMGLASFATALRLTPKKGLYTTVYEYTFAFAREEQQKNVPLDTAITLWDLLLPHAPSSSFSSKQYELWKRFLKEASHLQVISKDTWTQFLEFTREIDGTFSNHDFEAAWPSIIDEFVAWKATAIGHVLHALHHMLDNIEDVAGDGFPLESHLKGIPVILGPRRLRSPILTMGHLGTHVVWSILNARATLFLQRLGIYKSFVAIILMAGPLSGLIVQPTVGVLSDHCTSSWGRRRPYVFIGLIFCCFSLVCLAISSSLSYQEEGARFRPFTALIGILGIMGIDISVNTLSAAHRALTMDVLGPEEQDIASAWSTRYGNAGSLIGYMLGLLDLPKIFGFMGLTDHLALLCICAIVFVLITHASLFFLLRESVLLRLNRPRTLAQSITHIPVDLYCCGRTLPPALWDLLVIQFFSWLAWFPVLYYAATWVAEIFSLAHGHPAKEASAKTKLGEEARRVGSKALFYYALTGLVASIVLPWCVYEPMTARSLAHTRYESAPQNDTELNDLHGTELPEDIRDDENDDNWNHPPVRSITNAHQQPWWRRIRHGLTLAEIWFLSQIIFVFTIMFFTCPVFGSKSITGAIALVSVLGILWSVTMWVPYALLGILVISNKSTTIGLQRATIDLRSETGTITGLHNWAIVLPQLVTSMLSSLVFLLPNLLFDPSTAESFDSTGLLLRVGSLCTLYAATCTFRWIRTHDAAICR</sequence>
<feature type="transmembrane region" description="Helical" evidence="6">
    <location>
        <begin position="716"/>
        <end position="737"/>
    </location>
</feature>
<dbReference type="Gene3D" id="1.20.1250.20">
    <property type="entry name" value="MFS general substrate transporter like domains"/>
    <property type="match status" value="1"/>
</dbReference>
<feature type="transmembrane region" description="Helical" evidence="6">
    <location>
        <begin position="797"/>
        <end position="817"/>
    </location>
</feature>
<dbReference type="PANTHER" id="PTHR19432">
    <property type="entry name" value="SUGAR TRANSPORTER"/>
    <property type="match status" value="1"/>
</dbReference>
<keyword evidence="2" id="KW-0813">Transport</keyword>